<keyword evidence="5" id="KW-1015">Disulfide bond</keyword>
<dbReference type="PROSITE" id="PS00194">
    <property type="entry name" value="THIOREDOXIN_1"/>
    <property type="match status" value="1"/>
</dbReference>
<gene>
    <name evidence="8" type="primary">trxA_1</name>
    <name evidence="8" type="ORF">GCM10008932_00170</name>
</gene>
<dbReference type="CDD" id="cd02947">
    <property type="entry name" value="TRX_family"/>
    <property type="match status" value="1"/>
</dbReference>
<dbReference type="InterPro" id="IPR036249">
    <property type="entry name" value="Thioredoxin-like_sf"/>
</dbReference>
<dbReference type="EMBL" id="BAAACW010000003">
    <property type="protein sequence ID" value="GAA0350913.1"/>
    <property type="molecule type" value="Genomic_DNA"/>
</dbReference>
<comment type="similarity">
    <text evidence="1">Belongs to the thioredoxin family.</text>
</comment>
<reference evidence="9" key="1">
    <citation type="journal article" date="2019" name="Int. J. Syst. Evol. Microbiol.">
        <title>The Global Catalogue of Microorganisms (GCM) 10K type strain sequencing project: providing services to taxonomists for standard genome sequencing and annotation.</title>
        <authorList>
            <consortium name="The Broad Institute Genomics Platform"/>
            <consortium name="The Broad Institute Genome Sequencing Center for Infectious Disease"/>
            <person name="Wu L."/>
            <person name="Ma J."/>
        </authorList>
    </citation>
    <scope>NUCLEOTIDE SEQUENCE [LARGE SCALE GENOMIC DNA]</scope>
    <source>
        <strain evidence="9">JCM 12662</strain>
    </source>
</reference>
<evidence type="ECO:0000256" key="4">
    <source>
        <dbReference type="ARBA" id="ARBA00022982"/>
    </source>
</evidence>
<dbReference type="Pfam" id="PF00085">
    <property type="entry name" value="Thioredoxin"/>
    <property type="match status" value="1"/>
</dbReference>
<sequence length="106" mass="12145">MIVTVTEENFSQVIHSSPVVILHFWSDFCAPCKMSSTILERIEKKRPNDIVIGEVNRTHHPDWLEAFSIYSTPTSILFSNGKYKSRMSGANPESIVESWIETHLNH</sequence>
<evidence type="ECO:0000313" key="8">
    <source>
        <dbReference type="EMBL" id="GAA0350913.1"/>
    </source>
</evidence>
<evidence type="ECO:0000256" key="1">
    <source>
        <dbReference type="ARBA" id="ARBA00008987"/>
    </source>
</evidence>
<keyword evidence="4" id="KW-0249">Electron transport</keyword>
<dbReference type="PROSITE" id="PS51352">
    <property type="entry name" value="THIOREDOXIN_2"/>
    <property type="match status" value="1"/>
</dbReference>
<evidence type="ECO:0000256" key="6">
    <source>
        <dbReference type="ARBA" id="ARBA00023284"/>
    </source>
</evidence>
<evidence type="ECO:0000259" key="7">
    <source>
        <dbReference type="PROSITE" id="PS51352"/>
    </source>
</evidence>
<keyword evidence="6" id="KW-0676">Redox-active center</keyword>
<keyword evidence="3" id="KW-0813">Transport</keyword>
<dbReference type="InterPro" id="IPR017937">
    <property type="entry name" value="Thioredoxin_CS"/>
</dbReference>
<comment type="caution">
    <text evidence="8">The sequence shown here is derived from an EMBL/GenBank/DDBJ whole genome shotgun (WGS) entry which is preliminary data.</text>
</comment>
<evidence type="ECO:0000256" key="3">
    <source>
        <dbReference type="ARBA" id="ARBA00022448"/>
    </source>
</evidence>
<proteinExistence type="inferred from homology"/>
<dbReference type="InterPro" id="IPR013766">
    <property type="entry name" value="Thioredoxin_domain"/>
</dbReference>
<dbReference type="Gene3D" id="3.40.30.10">
    <property type="entry name" value="Glutaredoxin"/>
    <property type="match status" value="1"/>
</dbReference>
<dbReference type="PANTHER" id="PTHR45663">
    <property type="entry name" value="GEO12009P1"/>
    <property type="match status" value="1"/>
</dbReference>
<feature type="domain" description="Thioredoxin" evidence="7">
    <location>
        <begin position="1"/>
        <end position="105"/>
    </location>
</feature>
<evidence type="ECO:0000256" key="2">
    <source>
        <dbReference type="ARBA" id="ARBA00020570"/>
    </source>
</evidence>
<dbReference type="SUPFAM" id="SSF52833">
    <property type="entry name" value="Thioredoxin-like"/>
    <property type="match status" value="1"/>
</dbReference>
<organism evidence="8 9">
    <name type="scientific">Alkalibacterium iburiense</name>
    <dbReference type="NCBI Taxonomy" id="290589"/>
    <lineage>
        <taxon>Bacteria</taxon>
        <taxon>Bacillati</taxon>
        <taxon>Bacillota</taxon>
        <taxon>Bacilli</taxon>
        <taxon>Lactobacillales</taxon>
        <taxon>Carnobacteriaceae</taxon>
        <taxon>Alkalibacterium</taxon>
    </lineage>
</organism>
<accession>A0ABP3GQQ1</accession>
<evidence type="ECO:0000256" key="5">
    <source>
        <dbReference type="ARBA" id="ARBA00023157"/>
    </source>
</evidence>
<name>A0ABP3GQQ1_9LACT</name>
<keyword evidence="9" id="KW-1185">Reference proteome</keyword>
<dbReference type="Proteomes" id="UP001501166">
    <property type="component" value="Unassembled WGS sequence"/>
</dbReference>
<evidence type="ECO:0000313" key="9">
    <source>
        <dbReference type="Proteomes" id="UP001501166"/>
    </source>
</evidence>
<dbReference type="RefSeq" id="WP_343752732.1">
    <property type="nucleotide sequence ID" value="NZ_BAAACW010000003.1"/>
</dbReference>
<protein>
    <recommendedName>
        <fullName evidence="2">Thioredoxin</fullName>
    </recommendedName>
</protein>
<dbReference type="PANTHER" id="PTHR45663:SF11">
    <property type="entry name" value="GEO12009P1"/>
    <property type="match status" value="1"/>
</dbReference>